<dbReference type="EMBL" id="VSDO01000005">
    <property type="protein sequence ID" value="TYA10675.1"/>
    <property type="molecule type" value="Genomic_DNA"/>
</dbReference>
<organism evidence="1 2">
    <name type="scientific">Paenibacillus faecis</name>
    <dbReference type="NCBI Taxonomy" id="862114"/>
    <lineage>
        <taxon>Bacteria</taxon>
        <taxon>Bacillati</taxon>
        <taxon>Bacillota</taxon>
        <taxon>Bacilli</taxon>
        <taxon>Bacillales</taxon>
        <taxon>Paenibacillaceae</taxon>
        <taxon>Paenibacillus</taxon>
    </lineage>
</organism>
<dbReference type="InterPro" id="IPR002347">
    <property type="entry name" value="SDR_fam"/>
</dbReference>
<dbReference type="CDD" id="cd05233">
    <property type="entry name" value="SDR_c"/>
    <property type="match status" value="1"/>
</dbReference>
<dbReference type="Pfam" id="PF00106">
    <property type="entry name" value="adh_short"/>
    <property type="match status" value="1"/>
</dbReference>
<evidence type="ECO:0000313" key="2">
    <source>
        <dbReference type="Proteomes" id="UP000325218"/>
    </source>
</evidence>
<dbReference type="PRINTS" id="PR00081">
    <property type="entry name" value="GDHRDH"/>
</dbReference>
<dbReference type="GO" id="GO:0005737">
    <property type="term" value="C:cytoplasm"/>
    <property type="evidence" value="ECO:0007669"/>
    <property type="project" value="TreeGrafter"/>
</dbReference>
<dbReference type="PANTHER" id="PTHR43544">
    <property type="entry name" value="SHORT-CHAIN DEHYDROGENASE/REDUCTASE"/>
    <property type="match status" value="1"/>
</dbReference>
<accession>A0A5D0CN26</accession>
<dbReference type="InterPro" id="IPR051468">
    <property type="entry name" value="Fungal_SecMetab_SDRs"/>
</dbReference>
<sequence length="374" mass="43050">MENPGTTTEKTENGRKPRCYICKEPNPILHDHYTRLCRACGKFNEMKRTAVHRLDTFTALVTGGRTKIGYHTALRLLRDGARVILTTRFPYDALHRYIQEPDFAHWKDRIHIYGLDFRQIERVERFAHYIDQEFPYIDIIVNNAAQTVRMMPEEYETLTLHEAKLQNQLSGGQDRLRLPDGTILPRIALQIGSEAAKPPISQMLVPESSPALSVSQLHNSWTAESHQISVIEMLEVQLINVTAPFLINTKLKGAMLRSPHRNRFIVNVSAAEGRFQMKRKGGYHVHTNMAKASLNMMTLTMSKEYKKDRIFMTSVDPGWVSNQFPEKVQARKSIELPLDFEDAAARICDPIYEGIDAERPWTGVFLKDYRPVDW</sequence>
<name>A0A5D0CN26_9BACL</name>
<proteinExistence type="predicted"/>
<dbReference type="AlphaFoldDB" id="A0A5D0CN26"/>
<keyword evidence="2" id="KW-1185">Reference proteome</keyword>
<comment type="caution">
    <text evidence="1">The sequence shown here is derived from an EMBL/GenBank/DDBJ whole genome shotgun (WGS) entry which is preliminary data.</text>
</comment>
<dbReference type="Proteomes" id="UP000325218">
    <property type="component" value="Unassembled WGS sequence"/>
</dbReference>
<gene>
    <name evidence="1" type="ORF">FRY98_23045</name>
</gene>
<dbReference type="InterPro" id="IPR036291">
    <property type="entry name" value="NAD(P)-bd_dom_sf"/>
</dbReference>
<protein>
    <submittedName>
        <fullName evidence="1">SDR family oxidoreductase</fullName>
    </submittedName>
</protein>
<dbReference type="OrthoDB" id="56744at2"/>
<dbReference type="PANTHER" id="PTHR43544:SF2">
    <property type="entry name" value="OXIDOREDUCTASE"/>
    <property type="match status" value="1"/>
</dbReference>
<dbReference type="Gene3D" id="3.40.50.720">
    <property type="entry name" value="NAD(P)-binding Rossmann-like Domain"/>
    <property type="match status" value="2"/>
</dbReference>
<dbReference type="GO" id="GO:0016491">
    <property type="term" value="F:oxidoreductase activity"/>
    <property type="evidence" value="ECO:0007669"/>
    <property type="project" value="TreeGrafter"/>
</dbReference>
<dbReference type="SUPFAM" id="SSF51735">
    <property type="entry name" value="NAD(P)-binding Rossmann-fold domains"/>
    <property type="match status" value="1"/>
</dbReference>
<reference evidence="1 2" key="1">
    <citation type="submission" date="2019-08" db="EMBL/GenBank/DDBJ databases">
        <title>Genome sequencing of Paenibacillus faecis DSM 23593(T).</title>
        <authorList>
            <person name="Kook J.-K."/>
            <person name="Park S.-N."/>
            <person name="Lim Y.K."/>
        </authorList>
    </citation>
    <scope>NUCLEOTIDE SEQUENCE [LARGE SCALE GENOMIC DNA]</scope>
    <source>
        <strain evidence="1 2">DSM 23593</strain>
    </source>
</reference>
<evidence type="ECO:0000313" key="1">
    <source>
        <dbReference type="EMBL" id="TYA10675.1"/>
    </source>
</evidence>